<keyword evidence="3" id="KW-1185">Reference proteome</keyword>
<dbReference type="EMBL" id="JBHUDC010000003">
    <property type="protein sequence ID" value="MFD1512842.1"/>
    <property type="molecule type" value="Genomic_DNA"/>
</dbReference>
<organism evidence="2 3">
    <name type="scientific">Halomarina rubra</name>
    <dbReference type="NCBI Taxonomy" id="2071873"/>
    <lineage>
        <taxon>Archaea</taxon>
        <taxon>Methanobacteriati</taxon>
        <taxon>Methanobacteriota</taxon>
        <taxon>Stenosarchaea group</taxon>
        <taxon>Halobacteria</taxon>
        <taxon>Halobacteriales</taxon>
        <taxon>Natronomonadaceae</taxon>
        <taxon>Halomarina</taxon>
    </lineage>
</organism>
<protein>
    <submittedName>
        <fullName evidence="2">Phosphotransferase family protein</fullName>
    </submittedName>
</protein>
<evidence type="ECO:0000313" key="3">
    <source>
        <dbReference type="Proteomes" id="UP001597187"/>
    </source>
</evidence>
<dbReference type="Proteomes" id="UP001597187">
    <property type="component" value="Unassembled WGS sequence"/>
</dbReference>
<feature type="domain" description="Aminoglycoside phosphotransferase" evidence="1">
    <location>
        <begin position="26"/>
        <end position="263"/>
    </location>
</feature>
<comment type="caution">
    <text evidence="2">The sequence shown here is derived from an EMBL/GenBank/DDBJ whole genome shotgun (WGS) entry which is preliminary data.</text>
</comment>
<evidence type="ECO:0000313" key="2">
    <source>
        <dbReference type="EMBL" id="MFD1512842.1"/>
    </source>
</evidence>
<dbReference type="AlphaFoldDB" id="A0ABD6AT08"/>
<name>A0ABD6AT08_9EURY</name>
<dbReference type="InterPro" id="IPR051678">
    <property type="entry name" value="AGP_Transferase"/>
</dbReference>
<sequence length="318" mass="35601">MDDRLATALDCAFPDREVATVDTTGPSWNHRNETVRVTFGDDEQVYLKVATDGDATRIVRERAVVEYVGANRAVPVPTVRVCDPDATVPYLVTDPVDGPTLLESWSEARTEERATLARQVGASLARLHAERFERAGRILGGDADGLDLDTAPWTDVLRDWIEWYREYSPSDRFDHHFDAVSDAVETHRGSLDAAPTALLHTDTARANCFVDEETVGFLDWEIAQVGDPVWDVTRGRYYLVGVRDDAPDAIVDAYLDGYRETAGGLPAGYDERVALYRAVWFLSWSGFFDNYLEFVEESPAALADWVESEMDRRLSALE</sequence>
<gene>
    <name evidence="2" type="ORF">ACFSBT_06040</name>
</gene>
<dbReference type="Pfam" id="PF01636">
    <property type="entry name" value="APH"/>
    <property type="match status" value="1"/>
</dbReference>
<reference evidence="2 3" key="1">
    <citation type="journal article" date="2019" name="Int. J. Syst. Evol. Microbiol.">
        <title>The Global Catalogue of Microorganisms (GCM) 10K type strain sequencing project: providing services to taxonomists for standard genome sequencing and annotation.</title>
        <authorList>
            <consortium name="The Broad Institute Genomics Platform"/>
            <consortium name="The Broad Institute Genome Sequencing Center for Infectious Disease"/>
            <person name="Wu L."/>
            <person name="Ma J."/>
        </authorList>
    </citation>
    <scope>NUCLEOTIDE SEQUENCE [LARGE SCALE GENOMIC DNA]</scope>
    <source>
        <strain evidence="2 3">CGMCC 1.12563</strain>
    </source>
</reference>
<dbReference type="SUPFAM" id="SSF56112">
    <property type="entry name" value="Protein kinase-like (PK-like)"/>
    <property type="match status" value="1"/>
</dbReference>
<dbReference type="PANTHER" id="PTHR21310">
    <property type="entry name" value="AMINOGLYCOSIDE PHOSPHOTRANSFERASE-RELATED-RELATED"/>
    <property type="match status" value="1"/>
</dbReference>
<dbReference type="RefSeq" id="WP_250872817.1">
    <property type="nucleotide sequence ID" value="NZ_JALXFV010000003.1"/>
</dbReference>
<dbReference type="PANTHER" id="PTHR21310:SF15">
    <property type="entry name" value="AMINOGLYCOSIDE PHOSPHOTRANSFERASE DOMAIN-CONTAINING PROTEIN"/>
    <property type="match status" value="1"/>
</dbReference>
<proteinExistence type="predicted"/>
<dbReference type="InterPro" id="IPR002575">
    <property type="entry name" value="Aminoglycoside_PTrfase"/>
</dbReference>
<accession>A0ABD6AT08</accession>
<dbReference type="Gene3D" id="3.90.1200.10">
    <property type="match status" value="1"/>
</dbReference>
<evidence type="ECO:0000259" key="1">
    <source>
        <dbReference type="Pfam" id="PF01636"/>
    </source>
</evidence>
<dbReference type="InterPro" id="IPR011009">
    <property type="entry name" value="Kinase-like_dom_sf"/>
</dbReference>